<keyword evidence="3" id="KW-1185">Reference proteome</keyword>
<name>A0A0R3U0Q2_RODNA</name>
<dbReference type="EMBL" id="UZAE01015847">
    <property type="protein sequence ID" value="VDO16690.1"/>
    <property type="molecule type" value="Genomic_DNA"/>
</dbReference>
<reference evidence="4" key="1">
    <citation type="submission" date="2017-02" db="UniProtKB">
        <authorList>
            <consortium name="WormBaseParasite"/>
        </authorList>
    </citation>
    <scope>IDENTIFICATION</scope>
</reference>
<reference evidence="2 3" key="2">
    <citation type="submission" date="2018-11" db="EMBL/GenBank/DDBJ databases">
        <authorList>
            <consortium name="Pathogen Informatics"/>
        </authorList>
    </citation>
    <scope>NUCLEOTIDE SEQUENCE [LARGE SCALE GENOMIC DNA]</scope>
</reference>
<keyword evidence="1" id="KW-0732">Signal</keyword>
<protein>
    <submittedName>
        <fullName evidence="4">Secreted protein</fullName>
    </submittedName>
</protein>
<sequence>MKFVLLILCLWCVLSAGSFIRAPYQYPPRYPGFTGCQTDSCHEGNYTGFGCQSGRCTYICSDGLCNGYSGTQEYLFPQMQTDLTRPWAPGSRNLYGCSGGNCGFWGGCSNGYCAGRYDFRGCDKSQCQYGPFRGYGCDTNRCQVICYDKRCHLENVYGYEVSEVRIETAYPRSISELKSIDLSNFFEAESDLTNIKSKFWQFYKKKPESWAKDLRDPDLWEYLYHRAGKLQLKGPQVQMPGDACDAPQCGYCS</sequence>
<feature type="signal peptide" evidence="1">
    <location>
        <begin position="1"/>
        <end position="16"/>
    </location>
</feature>
<organism evidence="4">
    <name type="scientific">Rodentolepis nana</name>
    <name type="common">Dwarf tapeworm</name>
    <name type="synonym">Hymenolepis nana</name>
    <dbReference type="NCBI Taxonomy" id="102285"/>
    <lineage>
        <taxon>Eukaryota</taxon>
        <taxon>Metazoa</taxon>
        <taxon>Spiralia</taxon>
        <taxon>Lophotrochozoa</taxon>
        <taxon>Platyhelminthes</taxon>
        <taxon>Cestoda</taxon>
        <taxon>Eucestoda</taxon>
        <taxon>Cyclophyllidea</taxon>
        <taxon>Hymenolepididae</taxon>
        <taxon>Rodentolepis</taxon>
    </lineage>
</organism>
<dbReference type="OrthoDB" id="6246555at2759"/>
<dbReference type="Proteomes" id="UP000278807">
    <property type="component" value="Unassembled WGS sequence"/>
</dbReference>
<dbReference type="STRING" id="102285.A0A0R3U0Q2"/>
<feature type="chain" id="PRO_5043132214" evidence="1">
    <location>
        <begin position="17"/>
        <end position="253"/>
    </location>
</feature>
<proteinExistence type="predicted"/>
<gene>
    <name evidence="2" type="ORF">HNAJ_LOCUS13675</name>
</gene>
<evidence type="ECO:0000313" key="3">
    <source>
        <dbReference type="Proteomes" id="UP000278807"/>
    </source>
</evidence>
<evidence type="ECO:0000313" key="4">
    <source>
        <dbReference type="WBParaSite" id="HNAJ_0001370101-mRNA-1"/>
    </source>
</evidence>
<dbReference type="AlphaFoldDB" id="A0A0R3U0Q2"/>
<dbReference type="WBParaSite" id="HNAJ_0001370101-mRNA-1">
    <property type="protein sequence ID" value="HNAJ_0001370101-mRNA-1"/>
    <property type="gene ID" value="HNAJ_0001370101"/>
</dbReference>
<evidence type="ECO:0000256" key="1">
    <source>
        <dbReference type="SAM" id="SignalP"/>
    </source>
</evidence>
<evidence type="ECO:0000313" key="2">
    <source>
        <dbReference type="EMBL" id="VDO16690.1"/>
    </source>
</evidence>
<accession>A0A0R3U0Q2</accession>